<protein>
    <recommendedName>
        <fullName evidence="3">Minor tail protein</fullName>
    </recommendedName>
</protein>
<dbReference type="Proteomes" id="UP000632454">
    <property type="component" value="Unassembled WGS sequence"/>
</dbReference>
<evidence type="ECO:0000313" key="2">
    <source>
        <dbReference type="Proteomes" id="UP000632454"/>
    </source>
</evidence>
<dbReference type="EMBL" id="BMCS01000003">
    <property type="protein sequence ID" value="GGF39199.1"/>
    <property type="molecule type" value="Genomic_DNA"/>
</dbReference>
<sequence length="762" mass="78110">MTTPNLPIGTDPANLPQGVITPTQAGTALQDQTQGKYTNVAASKFPDIASNTLAGSPSGGGAMGFVVDQFSRITSNIANADPATINGPNDIVSRATSFFKGNSVLDSIINLLFHRDTSLASRVSAIEGKIATGAEFFDNFNRGDTSSALGGGWTQGGNGQPLGIHDQAAQITVGGVVATPGRQWAKAPTDASGDDFTVSMVTHPVQVSDTAPTSLIARANAAFTEGLSVNMFRGKCYLSRWTRSGNTWTYTDITNNLSRSYSGSATVEFKGSGTSLQVIIDSIVVMTATDSAHAIDASHRATGFSLVTTTAALGLAPSYSGGLASYSVKSVAALASVSETAGAVANVIVAPVATQAQAASTAAATAAADAATASGLATTATALGVAAQNQAASSAAVQNAGSALGISASVLFSGADGETLSTVDFTDDGSGNLAIRAPLGYIGIKVGAADGVYGTRLNTPTATDNQSATIVVGDSANRDQKTRLLLRCDTSLTRGAFLEFADNSTIRLGQWTRSGGSWDFSTVWSSAAVDVNTGQRVEFRAVGSTYIAFADGIPKLNYTDTGGALTVGAAFRWVGFAMQRQTINSNSGFPFFTPITTIYDSYRIASLAISDMKAPGAVVGIGWKFYRAAGTMGMSTLGTSSFAKVPANLYDNTTNLSQVTVTNQGQGVVTIQRSGYYSIVAAHSLFINGTDQSAGARWCAYVNGTLLATGAVALGVPTFVYLAEGDTIQPGMFIGRDGGSNLSANQIGGSCNFAGYLMQTAN</sequence>
<comment type="caution">
    <text evidence="1">The sequence shown here is derived from an EMBL/GenBank/DDBJ whole genome shotgun (WGS) entry which is preliminary data.</text>
</comment>
<keyword evidence="2" id="KW-1185">Reference proteome</keyword>
<accession>A0ABQ1V6P4</accession>
<organism evidence="1 2">
    <name type="scientific">Williamsia phyllosphaerae</name>
    <dbReference type="NCBI Taxonomy" id="885042"/>
    <lineage>
        <taxon>Bacteria</taxon>
        <taxon>Bacillati</taxon>
        <taxon>Actinomycetota</taxon>
        <taxon>Actinomycetes</taxon>
        <taxon>Mycobacteriales</taxon>
        <taxon>Nocardiaceae</taxon>
        <taxon>Williamsia</taxon>
    </lineage>
</organism>
<reference evidence="2" key="1">
    <citation type="journal article" date="2019" name="Int. J. Syst. Evol. Microbiol.">
        <title>The Global Catalogue of Microorganisms (GCM) 10K type strain sequencing project: providing services to taxonomists for standard genome sequencing and annotation.</title>
        <authorList>
            <consortium name="The Broad Institute Genomics Platform"/>
            <consortium name="The Broad Institute Genome Sequencing Center for Infectious Disease"/>
            <person name="Wu L."/>
            <person name="Ma J."/>
        </authorList>
    </citation>
    <scope>NUCLEOTIDE SEQUENCE [LARGE SCALE GENOMIC DNA]</scope>
    <source>
        <strain evidence="2">CCM 7855</strain>
    </source>
</reference>
<name>A0ABQ1V6P4_9NOCA</name>
<evidence type="ECO:0008006" key="3">
    <source>
        <dbReference type="Google" id="ProtNLM"/>
    </source>
</evidence>
<proteinExistence type="predicted"/>
<evidence type="ECO:0000313" key="1">
    <source>
        <dbReference type="EMBL" id="GGF39199.1"/>
    </source>
</evidence>
<gene>
    <name evidence="1" type="ORF">GCM10007298_38610</name>
</gene>